<proteinExistence type="predicted"/>
<organism evidence="1 2">
    <name type="scientific">Podospora australis</name>
    <dbReference type="NCBI Taxonomy" id="1536484"/>
    <lineage>
        <taxon>Eukaryota</taxon>
        <taxon>Fungi</taxon>
        <taxon>Dikarya</taxon>
        <taxon>Ascomycota</taxon>
        <taxon>Pezizomycotina</taxon>
        <taxon>Sordariomycetes</taxon>
        <taxon>Sordariomycetidae</taxon>
        <taxon>Sordariales</taxon>
        <taxon>Podosporaceae</taxon>
        <taxon>Podospora</taxon>
    </lineage>
</organism>
<name>A0AAN7AGH6_9PEZI</name>
<dbReference type="Proteomes" id="UP001302126">
    <property type="component" value="Unassembled WGS sequence"/>
</dbReference>
<protein>
    <submittedName>
        <fullName evidence="1">Uncharacterized protein</fullName>
    </submittedName>
</protein>
<keyword evidence="2" id="KW-1185">Reference proteome</keyword>
<reference evidence="1" key="2">
    <citation type="submission" date="2023-05" db="EMBL/GenBank/DDBJ databases">
        <authorList>
            <consortium name="Lawrence Berkeley National Laboratory"/>
            <person name="Steindorff A."/>
            <person name="Hensen N."/>
            <person name="Bonometti L."/>
            <person name="Westerberg I."/>
            <person name="Brannstrom I.O."/>
            <person name="Guillou S."/>
            <person name="Cros-Aarteil S."/>
            <person name="Calhoun S."/>
            <person name="Haridas S."/>
            <person name="Kuo A."/>
            <person name="Mondo S."/>
            <person name="Pangilinan J."/>
            <person name="Riley R."/>
            <person name="Labutti K."/>
            <person name="Andreopoulos B."/>
            <person name="Lipzen A."/>
            <person name="Chen C."/>
            <person name="Yanf M."/>
            <person name="Daum C."/>
            <person name="Ng V."/>
            <person name="Clum A."/>
            <person name="Ohm R."/>
            <person name="Martin F."/>
            <person name="Silar P."/>
            <person name="Natvig D."/>
            <person name="Lalanne C."/>
            <person name="Gautier V."/>
            <person name="Ament-Velasquez S.L."/>
            <person name="Kruys A."/>
            <person name="Hutchinson M.I."/>
            <person name="Powell A.J."/>
            <person name="Barry K."/>
            <person name="Miller A.N."/>
            <person name="Grigoriev I.V."/>
            <person name="Debuchy R."/>
            <person name="Gladieux P."/>
            <person name="Thoren M.H."/>
            <person name="Johannesson H."/>
        </authorList>
    </citation>
    <scope>NUCLEOTIDE SEQUENCE</scope>
    <source>
        <strain evidence="1">PSN309</strain>
    </source>
</reference>
<comment type="caution">
    <text evidence="1">The sequence shown here is derived from an EMBL/GenBank/DDBJ whole genome shotgun (WGS) entry which is preliminary data.</text>
</comment>
<dbReference type="EMBL" id="MU864398">
    <property type="protein sequence ID" value="KAK4187746.1"/>
    <property type="molecule type" value="Genomic_DNA"/>
</dbReference>
<evidence type="ECO:0000313" key="2">
    <source>
        <dbReference type="Proteomes" id="UP001302126"/>
    </source>
</evidence>
<accession>A0AAN7AGH6</accession>
<dbReference type="AlphaFoldDB" id="A0AAN7AGH6"/>
<gene>
    <name evidence="1" type="ORF">QBC35DRAFT_463596</name>
</gene>
<evidence type="ECO:0000313" key="1">
    <source>
        <dbReference type="EMBL" id="KAK4187746.1"/>
    </source>
</evidence>
<reference evidence="1" key="1">
    <citation type="journal article" date="2023" name="Mol. Phylogenet. Evol.">
        <title>Genome-scale phylogeny and comparative genomics of the fungal order Sordariales.</title>
        <authorList>
            <person name="Hensen N."/>
            <person name="Bonometti L."/>
            <person name="Westerberg I."/>
            <person name="Brannstrom I.O."/>
            <person name="Guillou S."/>
            <person name="Cros-Aarteil S."/>
            <person name="Calhoun S."/>
            <person name="Haridas S."/>
            <person name="Kuo A."/>
            <person name="Mondo S."/>
            <person name="Pangilinan J."/>
            <person name="Riley R."/>
            <person name="LaButti K."/>
            <person name="Andreopoulos B."/>
            <person name="Lipzen A."/>
            <person name="Chen C."/>
            <person name="Yan M."/>
            <person name="Daum C."/>
            <person name="Ng V."/>
            <person name="Clum A."/>
            <person name="Steindorff A."/>
            <person name="Ohm R.A."/>
            <person name="Martin F."/>
            <person name="Silar P."/>
            <person name="Natvig D.O."/>
            <person name="Lalanne C."/>
            <person name="Gautier V."/>
            <person name="Ament-Velasquez S.L."/>
            <person name="Kruys A."/>
            <person name="Hutchinson M.I."/>
            <person name="Powell A.J."/>
            <person name="Barry K."/>
            <person name="Miller A.N."/>
            <person name="Grigoriev I.V."/>
            <person name="Debuchy R."/>
            <person name="Gladieux P."/>
            <person name="Hiltunen Thoren M."/>
            <person name="Johannesson H."/>
        </authorList>
    </citation>
    <scope>NUCLEOTIDE SEQUENCE</scope>
    <source>
        <strain evidence="1">PSN309</strain>
    </source>
</reference>
<sequence length="146" mass="15214">MAAADLTPVLPPTPHRALHPGVEGTATLIKDSFTLPTLLTLGALAQILLSLTLPAKLSLLPAGLLLIRAAAKTVYQLSSPGLLDMLPGKLSSQIPLPSYHPSVSSPFGSVPSSQGVVVFHLGVRFNSPLGPLVPEAKIMGDRETKK</sequence>